<dbReference type="InterPro" id="IPR036178">
    <property type="entry name" value="Formintransfe-cycloase-like_sf"/>
</dbReference>
<accession>A0A227KJU4</accession>
<organism evidence="2 3">
    <name type="scientific">Turicimonas muris</name>
    <dbReference type="NCBI Taxonomy" id="1796652"/>
    <lineage>
        <taxon>Bacteria</taxon>
        <taxon>Pseudomonadati</taxon>
        <taxon>Pseudomonadota</taxon>
        <taxon>Betaproteobacteria</taxon>
        <taxon>Burkholderiales</taxon>
        <taxon>Sutterellaceae</taxon>
        <taxon>Turicimonas</taxon>
    </lineage>
</organism>
<dbReference type="SUPFAM" id="SSF101262">
    <property type="entry name" value="Methenyltetrahydrofolate cyclohydrolase-like"/>
    <property type="match status" value="1"/>
</dbReference>
<dbReference type="Pfam" id="PF04961">
    <property type="entry name" value="FTCD_C"/>
    <property type="match status" value="1"/>
</dbReference>
<dbReference type="GeneID" id="78362254"/>
<dbReference type="Gene3D" id="1.20.120.680">
    <property type="entry name" value="Formiminotetrahydrofolate cyclodeaminase monomer, up-and-down helical bundle"/>
    <property type="match status" value="1"/>
</dbReference>
<protein>
    <recommendedName>
        <fullName evidence="1">Cyclodeaminase/cyclohydrolase domain-containing protein</fullName>
    </recommendedName>
</protein>
<evidence type="ECO:0000313" key="2">
    <source>
        <dbReference type="EMBL" id="OXE47295.1"/>
    </source>
</evidence>
<dbReference type="AlphaFoldDB" id="A0A227KJU4"/>
<reference evidence="3" key="1">
    <citation type="submission" date="2017-05" db="EMBL/GenBank/DDBJ databases">
        <title>Improved OligoMM genomes.</title>
        <authorList>
            <person name="Garzetti D."/>
        </authorList>
    </citation>
    <scope>NUCLEOTIDE SEQUENCE [LARGE SCALE GENOMIC DNA]</scope>
    <source>
        <strain evidence="3">YL45</strain>
    </source>
</reference>
<dbReference type="RefSeq" id="WP_084081537.1">
    <property type="nucleotide sequence ID" value="NZ_CAJTBZ010000010.1"/>
</dbReference>
<name>A0A227KJU4_9BURK</name>
<dbReference type="Proteomes" id="UP000214610">
    <property type="component" value="Unassembled WGS sequence"/>
</dbReference>
<proteinExistence type="predicted"/>
<evidence type="ECO:0000259" key="1">
    <source>
        <dbReference type="Pfam" id="PF04961"/>
    </source>
</evidence>
<dbReference type="GO" id="GO:0003824">
    <property type="term" value="F:catalytic activity"/>
    <property type="evidence" value="ECO:0007669"/>
    <property type="project" value="InterPro"/>
</dbReference>
<gene>
    <name evidence="2" type="ORF">ADH67_09060</name>
</gene>
<dbReference type="EMBL" id="NHMP01000005">
    <property type="protein sequence ID" value="OXE47295.1"/>
    <property type="molecule type" value="Genomic_DNA"/>
</dbReference>
<feature type="domain" description="Cyclodeaminase/cyclohydrolase" evidence="1">
    <location>
        <begin position="4"/>
        <end position="181"/>
    </location>
</feature>
<evidence type="ECO:0000313" key="3">
    <source>
        <dbReference type="Proteomes" id="UP000214610"/>
    </source>
</evidence>
<keyword evidence="3" id="KW-1185">Reference proteome</keyword>
<comment type="caution">
    <text evidence="2">The sequence shown here is derived from an EMBL/GenBank/DDBJ whole genome shotgun (WGS) entry which is preliminary data.</text>
</comment>
<dbReference type="InterPro" id="IPR007044">
    <property type="entry name" value="Cyclodeamin/CycHdrlase"/>
</dbReference>
<sequence>MAEISSFLSDVASSAPAPGGGSCSAIALAQAAALISKVMSLSMKDASEKQKENHAESLKALERMRGLLIELADKDSQIFLDLIAAFRLPKNSPEEIEKRRIEIRTRYSEAAESPLNMIKAASPLRANIIFLMHNGNQNALSDTLCAAKLFEAGIQGALFNLKINIPHLSNGAVRTNLEKACLEYQSDLNRFSVEVKEFARQQNYL</sequence>